<evidence type="ECO:0000313" key="2">
    <source>
        <dbReference type="Proteomes" id="UP000242188"/>
    </source>
</evidence>
<sequence length="151" mass="16931">MAYMFADDAENMSPTIEDILSHPDYNLDEPQKAMDREMMCKAEALEPRPIACFLYSDLTTKKLRAFLIDRGASAACILHHLTRLNDICMPPSSTEKLTALRPITSVQSIGTSHVMPPKDGHAPEVVNNDNLHKSKSFDYTILTPQKSNNLR</sequence>
<dbReference type="EMBL" id="NEDP02004772">
    <property type="protein sequence ID" value="OWF44459.1"/>
    <property type="molecule type" value="Genomic_DNA"/>
</dbReference>
<reference evidence="1 2" key="1">
    <citation type="journal article" date="2017" name="Nat. Ecol. Evol.">
        <title>Scallop genome provides insights into evolution of bilaterian karyotype and development.</title>
        <authorList>
            <person name="Wang S."/>
            <person name="Zhang J."/>
            <person name="Jiao W."/>
            <person name="Li J."/>
            <person name="Xun X."/>
            <person name="Sun Y."/>
            <person name="Guo X."/>
            <person name="Huan P."/>
            <person name="Dong B."/>
            <person name="Zhang L."/>
            <person name="Hu X."/>
            <person name="Sun X."/>
            <person name="Wang J."/>
            <person name="Zhao C."/>
            <person name="Wang Y."/>
            <person name="Wang D."/>
            <person name="Huang X."/>
            <person name="Wang R."/>
            <person name="Lv J."/>
            <person name="Li Y."/>
            <person name="Zhang Z."/>
            <person name="Liu B."/>
            <person name="Lu W."/>
            <person name="Hui Y."/>
            <person name="Liang J."/>
            <person name="Zhou Z."/>
            <person name="Hou R."/>
            <person name="Li X."/>
            <person name="Liu Y."/>
            <person name="Li H."/>
            <person name="Ning X."/>
            <person name="Lin Y."/>
            <person name="Zhao L."/>
            <person name="Xing Q."/>
            <person name="Dou J."/>
            <person name="Li Y."/>
            <person name="Mao J."/>
            <person name="Guo H."/>
            <person name="Dou H."/>
            <person name="Li T."/>
            <person name="Mu C."/>
            <person name="Jiang W."/>
            <person name="Fu Q."/>
            <person name="Fu X."/>
            <person name="Miao Y."/>
            <person name="Liu J."/>
            <person name="Yu Q."/>
            <person name="Li R."/>
            <person name="Liao H."/>
            <person name="Li X."/>
            <person name="Kong Y."/>
            <person name="Jiang Z."/>
            <person name="Chourrout D."/>
            <person name="Li R."/>
            <person name="Bao Z."/>
        </authorList>
    </citation>
    <scope>NUCLEOTIDE SEQUENCE [LARGE SCALE GENOMIC DNA]</scope>
    <source>
        <strain evidence="1 2">PY_sf001</strain>
    </source>
</reference>
<dbReference type="AlphaFoldDB" id="A0A210Q6Z4"/>
<dbReference type="Proteomes" id="UP000242188">
    <property type="component" value="Unassembled WGS sequence"/>
</dbReference>
<name>A0A210Q6Z4_MIZYE</name>
<accession>A0A210Q6Z4</accession>
<comment type="caution">
    <text evidence="1">The sequence shown here is derived from an EMBL/GenBank/DDBJ whole genome shotgun (WGS) entry which is preliminary data.</text>
</comment>
<proteinExistence type="predicted"/>
<keyword evidence="2" id="KW-1185">Reference proteome</keyword>
<gene>
    <name evidence="1" type="ORF">KP79_PYT15077</name>
</gene>
<protein>
    <submittedName>
        <fullName evidence="1">Uncharacterized protein</fullName>
    </submittedName>
</protein>
<evidence type="ECO:0000313" key="1">
    <source>
        <dbReference type="EMBL" id="OWF44459.1"/>
    </source>
</evidence>
<organism evidence="1 2">
    <name type="scientific">Mizuhopecten yessoensis</name>
    <name type="common">Japanese scallop</name>
    <name type="synonym">Patinopecten yessoensis</name>
    <dbReference type="NCBI Taxonomy" id="6573"/>
    <lineage>
        <taxon>Eukaryota</taxon>
        <taxon>Metazoa</taxon>
        <taxon>Spiralia</taxon>
        <taxon>Lophotrochozoa</taxon>
        <taxon>Mollusca</taxon>
        <taxon>Bivalvia</taxon>
        <taxon>Autobranchia</taxon>
        <taxon>Pteriomorphia</taxon>
        <taxon>Pectinida</taxon>
        <taxon>Pectinoidea</taxon>
        <taxon>Pectinidae</taxon>
        <taxon>Mizuhopecten</taxon>
    </lineage>
</organism>